<dbReference type="EMBL" id="JQBK01000042">
    <property type="protein sequence ID" value="KRN83529.1"/>
    <property type="molecule type" value="Genomic_DNA"/>
</dbReference>
<name>A0A0R2K1M6_9LACO</name>
<reference evidence="1 2" key="1">
    <citation type="journal article" date="2015" name="Genome Announc.">
        <title>Expanding the biotechnology potential of lactobacilli through comparative genomics of 213 strains and associated genera.</title>
        <authorList>
            <person name="Sun Z."/>
            <person name="Harris H.M."/>
            <person name="McCann A."/>
            <person name="Guo C."/>
            <person name="Argimon S."/>
            <person name="Zhang W."/>
            <person name="Yang X."/>
            <person name="Jeffery I.B."/>
            <person name="Cooney J.C."/>
            <person name="Kagawa T.F."/>
            <person name="Liu W."/>
            <person name="Song Y."/>
            <person name="Salvetti E."/>
            <person name="Wrobel A."/>
            <person name="Rasinkangas P."/>
            <person name="Parkhill J."/>
            <person name="Rea M.C."/>
            <person name="O'Sullivan O."/>
            <person name="Ritari J."/>
            <person name="Douillard F.P."/>
            <person name="Paul Ross R."/>
            <person name="Yang R."/>
            <person name="Briner A.E."/>
            <person name="Felis G.E."/>
            <person name="de Vos W.M."/>
            <person name="Barrangou R."/>
            <person name="Klaenhammer T.R."/>
            <person name="Caufield P.W."/>
            <person name="Cui Y."/>
            <person name="Zhang H."/>
            <person name="O'Toole P.W."/>
        </authorList>
    </citation>
    <scope>NUCLEOTIDE SEQUENCE [LARGE SCALE GENOMIC DNA]</scope>
    <source>
        <strain evidence="1 2">DSM 15353</strain>
    </source>
</reference>
<gene>
    <name evidence="1" type="ORF">IV43_GL001466</name>
</gene>
<protein>
    <submittedName>
        <fullName evidence="1">Uncharacterized protein</fullName>
    </submittedName>
</protein>
<evidence type="ECO:0000313" key="1">
    <source>
        <dbReference type="EMBL" id="KRN83529.1"/>
    </source>
</evidence>
<dbReference type="Proteomes" id="UP000051491">
    <property type="component" value="Unassembled WGS sequence"/>
</dbReference>
<dbReference type="InterPro" id="IPR015946">
    <property type="entry name" value="KH_dom-like_a/b"/>
</dbReference>
<evidence type="ECO:0000313" key="2">
    <source>
        <dbReference type="Proteomes" id="UP000051491"/>
    </source>
</evidence>
<proteinExistence type="predicted"/>
<sequence length="57" mass="6650">MKNDPRWQTALYTTETYNEEGLEGHAYVPDGLNLQTSKMTTLEQIRNNYWGCHYAPV</sequence>
<dbReference type="AlphaFoldDB" id="A0A0R2K1M6"/>
<dbReference type="Gene3D" id="3.30.300.20">
    <property type="match status" value="1"/>
</dbReference>
<dbReference type="PATRIC" id="fig|89059.3.peg.1567"/>
<accession>A0A0R2K1M6</accession>
<comment type="caution">
    <text evidence="1">The sequence shown here is derived from an EMBL/GenBank/DDBJ whole genome shotgun (WGS) entry which is preliminary data.</text>
</comment>
<organism evidence="1 2">
    <name type="scientific">Ligilactobacillus acidipiscis</name>
    <dbReference type="NCBI Taxonomy" id="89059"/>
    <lineage>
        <taxon>Bacteria</taxon>
        <taxon>Bacillati</taxon>
        <taxon>Bacillota</taxon>
        <taxon>Bacilli</taxon>
        <taxon>Lactobacillales</taxon>
        <taxon>Lactobacillaceae</taxon>
        <taxon>Ligilactobacillus</taxon>
    </lineage>
</organism>